<dbReference type="Proteomes" id="UP001596142">
    <property type="component" value="Unassembled WGS sequence"/>
</dbReference>
<evidence type="ECO:0000313" key="2">
    <source>
        <dbReference type="EMBL" id="MFC5713964.1"/>
    </source>
</evidence>
<organism evidence="2 3">
    <name type="scientific">Thalassorhabdus alkalitolerans</name>
    <dbReference type="NCBI Taxonomy" id="2282697"/>
    <lineage>
        <taxon>Bacteria</taxon>
        <taxon>Bacillati</taxon>
        <taxon>Bacillota</taxon>
        <taxon>Bacilli</taxon>
        <taxon>Bacillales</taxon>
        <taxon>Bacillaceae</taxon>
        <taxon>Thalassorhabdus</taxon>
    </lineage>
</organism>
<sequence length="121" mass="14235">MSLFRRGDNKRKHIDQAQEFLFEGEELESTYGLMVDFVAFTSHRILFVDRSLISKSRSAVYSIPYEKIEEIAIEKTGVFAFSNNIEIATKRGTHQLQFLKDTDVMEFYRKLSQRICERSKQ</sequence>
<dbReference type="InterPro" id="IPR037063">
    <property type="entry name" value="PHb_sf"/>
</dbReference>
<reference evidence="3" key="1">
    <citation type="journal article" date="2019" name="Int. J. Syst. Evol. Microbiol.">
        <title>The Global Catalogue of Microorganisms (GCM) 10K type strain sequencing project: providing services to taxonomists for standard genome sequencing and annotation.</title>
        <authorList>
            <consortium name="The Broad Institute Genomics Platform"/>
            <consortium name="The Broad Institute Genome Sequencing Center for Infectious Disease"/>
            <person name="Wu L."/>
            <person name="Ma J."/>
        </authorList>
    </citation>
    <scope>NUCLEOTIDE SEQUENCE [LARGE SCALE GENOMIC DNA]</scope>
    <source>
        <strain evidence="3">CECT 7184</strain>
    </source>
</reference>
<comment type="caution">
    <text evidence="2">The sequence shown here is derived from an EMBL/GenBank/DDBJ whole genome shotgun (WGS) entry which is preliminary data.</text>
</comment>
<evidence type="ECO:0000259" key="1">
    <source>
        <dbReference type="Pfam" id="PF08000"/>
    </source>
</evidence>
<dbReference type="Gene3D" id="2.30.29.50">
    <property type="entry name" value="Bacterial Pleckstrin homology domain"/>
    <property type="match status" value="1"/>
</dbReference>
<name>A0ABW0YNC6_9BACI</name>
<dbReference type="Pfam" id="PF08000">
    <property type="entry name" value="bPH_1"/>
    <property type="match status" value="1"/>
</dbReference>
<dbReference type="EMBL" id="JBHSOZ010000009">
    <property type="protein sequence ID" value="MFC5713964.1"/>
    <property type="molecule type" value="Genomic_DNA"/>
</dbReference>
<accession>A0ABW0YNC6</accession>
<gene>
    <name evidence="2" type="ORF">ACFPU1_14435</name>
</gene>
<dbReference type="RefSeq" id="WP_198153493.1">
    <property type="nucleotide sequence ID" value="NZ_JBHSOZ010000009.1"/>
</dbReference>
<feature type="domain" description="Bacterial Pleckstrin homology" evidence="1">
    <location>
        <begin position="12"/>
        <end position="113"/>
    </location>
</feature>
<dbReference type="SUPFAM" id="SSF50729">
    <property type="entry name" value="PH domain-like"/>
    <property type="match status" value="1"/>
</dbReference>
<keyword evidence="3" id="KW-1185">Reference proteome</keyword>
<evidence type="ECO:0000313" key="3">
    <source>
        <dbReference type="Proteomes" id="UP001596142"/>
    </source>
</evidence>
<dbReference type="InterPro" id="IPR012544">
    <property type="entry name" value="PHb"/>
</dbReference>
<proteinExistence type="predicted"/>
<protein>
    <submittedName>
        <fullName evidence="2">PH domain-containing protein</fullName>
    </submittedName>
</protein>